<organism evidence="1 2">
    <name type="scientific">Telmatocola sphagniphila</name>
    <dbReference type="NCBI Taxonomy" id="1123043"/>
    <lineage>
        <taxon>Bacteria</taxon>
        <taxon>Pseudomonadati</taxon>
        <taxon>Planctomycetota</taxon>
        <taxon>Planctomycetia</taxon>
        <taxon>Gemmatales</taxon>
        <taxon>Gemmataceae</taxon>
    </lineage>
</organism>
<reference evidence="1" key="1">
    <citation type="submission" date="2021-05" db="EMBL/GenBank/DDBJ databases">
        <title>Complete genome sequence of the cellulolytic planctomycete Telmatocola sphagniphila SP2T and characterization of the first cellulase from planctomycetes.</title>
        <authorList>
            <person name="Rakitin A.L."/>
            <person name="Beletsky A.V."/>
            <person name="Naumoff D.G."/>
            <person name="Kulichevskaya I.S."/>
            <person name="Mardanov A.V."/>
            <person name="Ravin N.V."/>
            <person name="Dedysh S.N."/>
        </authorList>
    </citation>
    <scope>NUCLEOTIDE SEQUENCE</scope>
    <source>
        <strain evidence="1">SP2T</strain>
    </source>
</reference>
<dbReference type="KEGG" id="tsph:KIH39_22660"/>
<protein>
    <submittedName>
        <fullName evidence="1">Uncharacterized protein</fullName>
    </submittedName>
</protein>
<evidence type="ECO:0000313" key="2">
    <source>
        <dbReference type="Proteomes" id="UP000676194"/>
    </source>
</evidence>
<evidence type="ECO:0000313" key="1">
    <source>
        <dbReference type="EMBL" id="QVL31616.1"/>
    </source>
</evidence>
<dbReference type="EMBL" id="CP074694">
    <property type="protein sequence ID" value="QVL31616.1"/>
    <property type="molecule type" value="Genomic_DNA"/>
</dbReference>
<keyword evidence="2" id="KW-1185">Reference proteome</keyword>
<proteinExistence type="predicted"/>
<sequence>MSALIKTNIMPKVTPGARLLGEIITWTASGASVRHSDLIRALKEVGLDESVARELAPRHAFARACRKLSEARIIRQIAEDEASIQFQFTQESKQGDRFSYDFETLLTLTKKTGQVHCDKGELALLAQEELDRCIAVRTGSDITRIVQKLFEREADLFPIRPQGGAYFVPQLHAGFIDRVQSLLKQLNGQMLRFPVPEGTASGDVSVKEAVASGLSALIAEHEEAIASFGEDTRPDTVERAAERIRNTKFKVEAYAALLADQKHQLELSLATASRKLRQKVESLAAEREAVLVSLGRLFN</sequence>
<dbReference type="Proteomes" id="UP000676194">
    <property type="component" value="Chromosome"/>
</dbReference>
<name>A0A8E6EXS9_9BACT</name>
<dbReference type="InterPro" id="IPR046632">
    <property type="entry name" value="DUF6744"/>
</dbReference>
<dbReference type="AlphaFoldDB" id="A0A8E6EXS9"/>
<gene>
    <name evidence="1" type="ORF">KIH39_22660</name>
</gene>
<dbReference type="RefSeq" id="WP_213495687.1">
    <property type="nucleotide sequence ID" value="NZ_CP074694.1"/>
</dbReference>
<accession>A0A8E6EXS9</accession>
<dbReference type="Pfam" id="PF20529">
    <property type="entry name" value="DUF6744"/>
    <property type="match status" value="1"/>
</dbReference>